<evidence type="ECO:0000313" key="9">
    <source>
        <dbReference type="EMBL" id="ACD95160.1"/>
    </source>
</evidence>
<evidence type="ECO:0000256" key="4">
    <source>
        <dbReference type="ARBA" id="ARBA00023125"/>
    </source>
</evidence>
<dbReference type="InterPro" id="IPR025662">
    <property type="entry name" value="Sigma_54_int_dom_ATP-bd_1"/>
</dbReference>
<keyword evidence="5" id="KW-0010">Activator</keyword>
<dbReference type="Gene3D" id="1.10.10.60">
    <property type="entry name" value="Homeodomain-like"/>
    <property type="match status" value="1"/>
</dbReference>
<evidence type="ECO:0000256" key="6">
    <source>
        <dbReference type="ARBA" id="ARBA00023163"/>
    </source>
</evidence>
<dbReference type="SUPFAM" id="SSF55781">
    <property type="entry name" value="GAF domain-like"/>
    <property type="match status" value="1"/>
</dbReference>
<dbReference type="EMBL" id="CP001089">
    <property type="protein sequence ID" value="ACD95160.1"/>
    <property type="molecule type" value="Genomic_DNA"/>
</dbReference>
<dbReference type="eggNOG" id="COG3829">
    <property type="taxonomic scope" value="Bacteria"/>
</dbReference>
<evidence type="ECO:0000256" key="2">
    <source>
        <dbReference type="ARBA" id="ARBA00022840"/>
    </source>
</evidence>
<dbReference type="PROSITE" id="PS00688">
    <property type="entry name" value="SIGMA54_INTERACT_3"/>
    <property type="match status" value="1"/>
</dbReference>
<protein>
    <submittedName>
        <fullName evidence="9">Putative phytochrome sensor protein</fullName>
    </submittedName>
</protein>
<dbReference type="GO" id="GO:0005524">
    <property type="term" value="F:ATP binding"/>
    <property type="evidence" value="ECO:0007669"/>
    <property type="project" value="UniProtKB-KW"/>
</dbReference>
<dbReference type="Gene3D" id="1.10.8.60">
    <property type="match status" value="1"/>
</dbReference>
<name>B3E8C3_TRIL1</name>
<dbReference type="PROSITE" id="PS50045">
    <property type="entry name" value="SIGMA54_INTERACT_4"/>
    <property type="match status" value="1"/>
</dbReference>
<dbReference type="Proteomes" id="UP000002420">
    <property type="component" value="Chromosome"/>
</dbReference>
<proteinExistence type="predicted"/>
<dbReference type="Pfam" id="PF13185">
    <property type="entry name" value="GAF_2"/>
    <property type="match status" value="1"/>
</dbReference>
<dbReference type="FunFam" id="3.40.50.300:FF:000006">
    <property type="entry name" value="DNA-binding transcriptional regulator NtrC"/>
    <property type="match status" value="1"/>
</dbReference>
<dbReference type="InterPro" id="IPR025944">
    <property type="entry name" value="Sigma_54_int_dom_CS"/>
</dbReference>
<keyword evidence="10" id="KW-1185">Reference proteome</keyword>
<keyword evidence="3" id="KW-0805">Transcription regulation</keyword>
<dbReference type="HOGENOM" id="CLU_000445_0_6_7"/>
<dbReference type="InterPro" id="IPR003018">
    <property type="entry name" value="GAF"/>
</dbReference>
<evidence type="ECO:0000256" key="7">
    <source>
        <dbReference type="SAM" id="MobiDB-lite"/>
    </source>
</evidence>
<keyword evidence="2" id="KW-0067">ATP-binding</keyword>
<feature type="domain" description="Sigma-54 factor interaction" evidence="8">
    <location>
        <begin position="194"/>
        <end position="424"/>
    </location>
</feature>
<dbReference type="PANTHER" id="PTHR32071:SF117">
    <property type="entry name" value="PTS-DEPENDENT DIHYDROXYACETONE KINASE OPERON REGULATORY PROTEIN-RELATED"/>
    <property type="match status" value="1"/>
</dbReference>
<dbReference type="SMART" id="SM00382">
    <property type="entry name" value="AAA"/>
    <property type="match status" value="1"/>
</dbReference>
<accession>B3E8C3</accession>
<dbReference type="InterPro" id="IPR002078">
    <property type="entry name" value="Sigma_54_int"/>
</dbReference>
<dbReference type="AlphaFoldDB" id="B3E8C3"/>
<dbReference type="RefSeq" id="WP_012469502.1">
    <property type="nucleotide sequence ID" value="NC_010814.1"/>
</dbReference>
<dbReference type="InterPro" id="IPR058031">
    <property type="entry name" value="AAA_lid_NorR"/>
</dbReference>
<dbReference type="Gene3D" id="3.30.450.40">
    <property type="match status" value="1"/>
</dbReference>
<keyword evidence="6" id="KW-0804">Transcription</keyword>
<keyword evidence="4" id="KW-0238">DNA-binding</keyword>
<dbReference type="InterPro" id="IPR027417">
    <property type="entry name" value="P-loop_NTPase"/>
</dbReference>
<gene>
    <name evidence="9" type="ordered locus">Glov_1441</name>
</gene>
<dbReference type="KEGG" id="glo:Glov_1441"/>
<dbReference type="CDD" id="cd00009">
    <property type="entry name" value="AAA"/>
    <property type="match status" value="1"/>
</dbReference>
<evidence type="ECO:0000313" key="10">
    <source>
        <dbReference type="Proteomes" id="UP000002420"/>
    </source>
</evidence>
<keyword evidence="1" id="KW-0547">Nucleotide-binding</keyword>
<dbReference type="PROSITE" id="PS00675">
    <property type="entry name" value="SIGMA54_INTERACT_1"/>
    <property type="match status" value="1"/>
</dbReference>
<dbReference type="PROSITE" id="PS00676">
    <property type="entry name" value="SIGMA54_INTERACT_2"/>
    <property type="match status" value="1"/>
</dbReference>
<dbReference type="PANTHER" id="PTHR32071">
    <property type="entry name" value="TRANSCRIPTIONAL REGULATORY PROTEIN"/>
    <property type="match status" value="1"/>
</dbReference>
<feature type="region of interest" description="Disordered" evidence="7">
    <location>
        <begin position="435"/>
        <end position="458"/>
    </location>
</feature>
<dbReference type="GO" id="GO:0006355">
    <property type="term" value="P:regulation of DNA-templated transcription"/>
    <property type="evidence" value="ECO:0007669"/>
    <property type="project" value="InterPro"/>
</dbReference>
<dbReference type="InterPro" id="IPR025943">
    <property type="entry name" value="Sigma_54_int_dom_ATP-bd_2"/>
</dbReference>
<organism evidence="9 10">
    <name type="scientific">Trichlorobacter lovleyi (strain ATCC BAA-1151 / DSM 17278 / SZ)</name>
    <name type="common">Geobacter lovleyi</name>
    <dbReference type="NCBI Taxonomy" id="398767"/>
    <lineage>
        <taxon>Bacteria</taxon>
        <taxon>Pseudomonadati</taxon>
        <taxon>Thermodesulfobacteriota</taxon>
        <taxon>Desulfuromonadia</taxon>
        <taxon>Geobacterales</taxon>
        <taxon>Geobacteraceae</taxon>
        <taxon>Trichlorobacter</taxon>
    </lineage>
</organism>
<evidence type="ECO:0000256" key="3">
    <source>
        <dbReference type="ARBA" id="ARBA00023015"/>
    </source>
</evidence>
<evidence type="ECO:0000256" key="1">
    <source>
        <dbReference type="ARBA" id="ARBA00022741"/>
    </source>
</evidence>
<dbReference type="SUPFAM" id="SSF52540">
    <property type="entry name" value="P-loop containing nucleoside triphosphate hydrolases"/>
    <property type="match status" value="1"/>
</dbReference>
<dbReference type="InterPro" id="IPR029016">
    <property type="entry name" value="GAF-like_dom_sf"/>
</dbReference>
<dbReference type="InterPro" id="IPR003593">
    <property type="entry name" value="AAA+_ATPase"/>
</dbReference>
<dbReference type="GO" id="GO:0003677">
    <property type="term" value="F:DNA binding"/>
    <property type="evidence" value="ECO:0007669"/>
    <property type="project" value="UniProtKB-KW"/>
</dbReference>
<evidence type="ECO:0000259" key="8">
    <source>
        <dbReference type="PROSITE" id="PS50045"/>
    </source>
</evidence>
<reference evidence="9 10" key="1">
    <citation type="submission" date="2008-05" db="EMBL/GenBank/DDBJ databases">
        <title>Complete sequence of chromosome of Geobacter lovleyi SZ.</title>
        <authorList>
            <consortium name="US DOE Joint Genome Institute"/>
            <person name="Lucas S."/>
            <person name="Copeland A."/>
            <person name="Lapidus A."/>
            <person name="Glavina del Rio T."/>
            <person name="Dalin E."/>
            <person name="Tice H."/>
            <person name="Bruce D."/>
            <person name="Goodwin L."/>
            <person name="Pitluck S."/>
            <person name="Chertkov O."/>
            <person name="Meincke L."/>
            <person name="Brettin T."/>
            <person name="Detter J.C."/>
            <person name="Han C."/>
            <person name="Tapia R."/>
            <person name="Kuske C.R."/>
            <person name="Schmutz J."/>
            <person name="Larimer F."/>
            <person name="Land M."/>
            <person name="Hauser L."/>
            <person name="Kyrpides N."/>
            <person name="Mikhailova N."/>
            <person name="Sung Y."/>
            <person name="Fletcher K.E."/>
            <person name="Ritalahti K.M."/>
            <person name="Loeffler F.E."/>
            <person name="Richardson P."/>
        </authorList>
    </citation>
    <scope>NUCLEOTIDE SEQUENCE [LARGE SCALE GENOMIC DNA]</scope>
    <source>
        <strain evidence="10">ATCC BAA-1151 / DSM 17278 / SZ</strain>
    </source>
</reference>
<dbReference type="Pfam" id="PF25601">
    <property type="entry name" value="AAA_lid_14"/>
    <property type="match status" value="1"/>
</dbReference>
<dbReference type="Gene3D" id="3.40.50.300">
    <property type="entry name" value="P-loop containing nucleotide triphosphate hydrolases"/>
    <property type="match status" value="1"/>
</dbReference>
<dbReference type="STRING" id="398767.Glov_1441"/>
<evidence type="ECO:0000256" key="5">
    <source>
        <dbReference type="ARBA" id="ARBA00023159"/>
    </source>
</evidence>
<dbReference type="OrthoDB" id="9814761at2"/>
<sequence>MKVKHEEFFREVTLRFCSSLDINIAIQRCFLYLRGVLPVDEIFLDILDLQLGAIRRIADVTVDVSPKPAEIIPLPEEVWFWAQSVHEPVIVDSTNKDPIVRKIAALTKNEGKSDLSLPLHIEGKKVGVLILRANGDRVYRKEHADLIRLVAEPIAIALSNALAHEELLHLRDVLLDDNRFLQRELSPGSDGGDIVGEQSGLRNVMEQVRQVAPLNNTVLLLGETGVGKEVIANAIHYGSTRSSGPFVKVNCGAIADTLIDSELFGHEKGAFTGAVAEKRGRFERANGGTLFLDEIGELPLQAQVKLLRVLQNRELERVGGAKPIPINIRIIAATNRNLEQMITEGHFREDLWFRINVFPIFIPPLRQRREDIPALARHLVQVKSRELGLTEVPAIALGALERLMICDWPGNVRELQNIVERELIRHRGGSLSFESLLPPLSPQKEPPSSNVNQELEKPESLDEAMAHHIRKVITFTKGKINGTGGAAELLRINPSTLRSRMAKLGVNRKEGGNP</sequence>
<dbReference type="Pfam" id="PF00158">
    <property type="entry name" value="Sigma54_activat"/>
    <property type="match status" value="1"/>
</dbReference>